<organism evidence="3 4">
    <name type="scientific">Henriciella mobilis</name>
    <dbReference type="NCBI Taxonomy" id="2305467"/>
    <lineage>
        <taxon>Bacteria</taxon>
        <taxon>Pseudomonadati</taxon>
        <taxon>Pseudomonadota</taxon>
        <taxon>Alphaproteobacteria</taxon>
        <taxon>Hyphomonadales</taxon>
        <taxon>Hyphomonadaceae</taxon>
        <taxon>Henriciella</taxon>
    </lineage>
</organism>
<dbReference type="SUPFAM" id="SSF56059">
    <property type="entry name" value="Glutathione synthetase ATP-binding domain-like"/>
    <property type="match status" value="1"/>
</dbReference>
<dbReference type="AlphaFoldDB" id="A0A399RPF9"/>
<accession>A0A399RPF9</accession>
<sequence length="409" mass="46628">MTKIDTSTPVILLGGRENAVAVARNLGRLGVHVTATGLPGCRSMDSKYTRQTFPVPEGNTAPYYWRKLLLEDQLETLKGSIIFAFCDESLAFMEANHKALSEHYRVEEFVPELRRTMLDKQATLALARKVDVPTPNYWEIKSDLDVLNIREEIKFPVMVKPLDSYAFIHEFGTKLFIVEDSFEEVVEKVALARSRGQDVMVVEMIPGPDDLLSSYYTYRTTDGVCLFDYTKSVIRRWPMNKGGGCFHQSEWLPETAELGRLLFESIGWQGMGNVEFKRDTRDGKLKIIEVNARFTAAHRLVTEAGAPIDEMIYCHLTGQPVQEFRTYSQKLRLWYPDRDFMAMREQSKLGIMGPLSWAKTVLGQPFILPYFSVRDPMPTLAEAWGNVSKVFSKVANVFKAQGRHADSRR</sequence>
<dbReference type="Gene3D" id="3.30.470.20">
    <property type="entry name" value="ATP-grasp fold, B domain"/>
    <property type="match status" value="1"/>
</dbReference>
<feature type="domain" description="ATP-grasp" evidence="2">
    <location>
        <begin position="124"/>
        <end position="317"/>
    </location>
</feature>
<dbReference type="GO" id="GO:0046872">
    <property type="term" value="F:metal ion binding"/>
    <property type="evidence" value="ECO:0007669"/>
    <property type="project" value="InterPro"/>
</dbReference>
<reference evidence="3 4" key="1">
    <citation type="submission" date="2018-08" db="EMBL/GenBank/DDBJ databases">
        <title>Henriciella mobilis sp. nov., isolated from seawater.</title>
        <authorList>
            <person name="Cheng H."/>
            <person name="Wu Y.-H."/>
            <person name="Xu X.-W."/>
            <person name="Guo L.-L."/>
        </authorList>
    </citation>
    <scope>NUCLEOTIDE SEQUENCE [LARGE SCALE GENOMIC DNA]</scope>
    <source>
        <strain evidence="3 4">JN25</strain>
    </source>
</reference>
<dbReference type="EMBL" id="QWFX01000005">
    <property type="protein sequence ID" value="RIJ33088.1"/>
    <property type="molecule type" value="Genomic_DNA"/>
</dbReference>
<proteinExistence type="predicted"/>
<keyword evidence="4" id="KW-1185">Reference proteome</keyword>
<comment type="caution">
    <text evidence="3">The sequence shown here is derived from an EMBL/GenBank/DDBJ whole genome shotgun (WGS) entry which is preliminary data.</text>
</comment>
<dbReference type="PROSITE" id="PS50975">
    <property type="entry name" value="ATP_GRASP"/>
    <property type="match status" value="1"/>
</dbReference>
<dbReference type="Proteomes" id="UP000266385">
    <property type="component" value="Unassembled WGS sequence"/>
</dbReference>
<keyword evidence="1" id="KW-0547">Nucleotide-binding</keyword>
<dbReference type="InterPro" id="IPR013815">
    <property type="entry name" value="ATP_grasp_subdomain_1"/>
</dbReference>
<dbReference type="Gene3D" id="3.30.1490.20">
    <property type="entry name" value="ATP-grasp fold, A domain"/>
    <property type="match status" value="1"/>
</dbReference>
<evidence type="ECO:0000313" key="4">
    <source>
        <dbReference type="Proteomes" id="UP000266385"/>
    </source>
</evidence>
<gene>
    <name evidence="3" type="ORF">D1223_04400</name>
</gene>
<keyword evidence="1" id="KW-0067">ATP-binding</keyword>
<name>A0A399RPF9_9PROT</name>
<dbReference type="OrthoDB" id="7625478at2"/>
<evidence type="ECO:0000259" key="2">
    <source>
        <dbReference type="PROSITE" id="PS50975"/>
    </source>
</evidence>
<protein>
    <recommendedName>
        <fullName evidence="2">ATP-grasp domain-containing protein</fullName>
    </recommendedName>
</protein>
<evidence type="ECO:0000256" key="1">
    <source>
        <dbReference type="PROSITE-ProRule" id="PRU00409"/>
    </source>
</evidence>
<dbReference type="RefSeq" id="WP_119375166.1">
    <property type="nucleotide sequence ID" value="NZ_QWFX01000005.1"/>
</dbReference>
<dbReference type="InterPro" id="IPR011761">
    <property type="entry name" value="ATP-grasp"/>
</dbReference>
<dbReference type="GO" id="GO:0005524">
    <property type="term" value="F:ATP binding"/>
    <property type="evidence" value="ECO:0007669"/>
    <property type="project" value="UniProtKB-UniRule"/>
</dbReference>
<evidence type="ECO:0000313" key="3">
    <source>
        <dbReference type="EMBL" id="RIJ33088.1"/>
    </source>
</evidence>